<sequence length="510" mass="59510">MRRAYPALIFCALLFCGCVAPLAPYNLLVRWGSDEPLKDRLEKSRKLIEDRKKQAYSFTLAEKAAIFEAERDFFRLPEPFEFFTVRMLNKETADKISTSPSFISENLVMLAFKYSATKDLESIKEASRLLEMLLWVDDYFGKKGQWPADLHITQEPIFEVVKKKLIYMGYGPYGHLYFSDDAHGNTVSPHFLGAYLSYRLFDDLKIRKQSVEIIRRNINYLLDEGFVLKKLNGEPTTHGGLSGNEYFGFAKNALVARLMFLEVARTVLEKEREIGDLKLLNRIRKDLDKLYKDEVPEGLERIGPHFGNLWFSTPSSNGRVFRNFYLLILAAGNREKSGSYWKAFQYQWIQFREDHNPFLSFLYFSLVPADQWEFKDQRAKAMALEYLKSVPLDRDDREILNSFFGKDDGVDIDIFPRVYKFKLHPKNKIPLPIYCRGVVRNEWSNEPYRLNENLGKNGSNLCTPIDFLTAYYLGLVSGFIPIGEQKVDMDKVEKYLKEALPVFEKYRYKQ</sequence>
<evidence type="ECO:0000313" key="2">
    <source>
        <dbReference type="Proteomes" id="UP000177690"/>
    </source>
</evidence>
<reference evidence="1 2" key="1">
    <citation type="journal article" date="2016" name="Nat. Commun.">
        <title>Thousands of microbial genomes shed light on interconnected biogeochemical processes in an aquifer system.</title>
        <authorList>
            <person name="Anantharaman K."/>
            <person name="Brown C.T."/>
            <person name="Hug L.A."/>
            <person name="Sharon I."/>
            <person name="Castelle C.J."/>
            <person name="Probst A.J."/>
            <person name="Thomas B.C."/>
            <person name="Singh A."/>
            <person name="Wilkins M.J."/>
            <person name="Karaoz U."/>
            <person name="Brodie E.L."/>
            <person name="Williams K.H."/>
            <person name="Hubbard S.S."/>
            <person name="Banfield J.F."/>
        </authorList>
    </citation>
    <scope>NUCLEOTIDE SEQUENCE [LARGE SCALE GENOMIC DNA]</scope>
</reference>
<gene>
    <name evidence="1" type="ORF">A3I24_00525</name>
</gene>
<evidence type="ECO:0000313" key="1">
    <source>
        <dbReference type="EMBL" id="OGY66951.1"/>
    </source>
</evidence>
<proteinExistence type="predicted"/>
<protein>
    <submittedName>
        <fullName evidence="1">Uncharacterized protein</fullName>
    </submittedName>
</protein>
<dbReference type="Proteomes" id="UP000177690">
    <property type="component" value="Unassembled WGS sequence"/>
</dbReference>
<dbReference type="AlphaFoldDB" id="A0A1G1ZR08"/>
<organism evidence="1 2">
    <name type="scientific">Candidatus Harrisonbacteria bacterium RIFCSPLOWO2_02_FULL_41_13b</name>
    <dbReference type="NCBI Taxonomy" id="1798409"/>
    <lineage>
        <taxon>Bacteria</taxon>
        <taxon>Candidatus Harrisoniibacteriota</taxon>
    </lineage>
</organism>
<comment type="caution">
    <text evidence="1">The sequence shown here is derived from an EMBL/GenBank/DDBJ whole genome shotgun (WGS) entry which is preliminary data.</text>
</comment>
<dbReference type="PROSITE" id="PS51257">
    <property type="entry name" value="PROKAR_LIPOPROTEIN"/>
    <property type="match status" value="1"/>
</dbReference>
<dbReference type="STRING" id="1798409.A3I24_00525"/>
<accession>A0A1G1ZR08</accession>
<name>A0A1G1ZR08_9BACT</name>
<dbReference type="EMBL" id="MHJL01000032">
    <property type="protein sequence ID" value="OGY66951.1"/>
    <property type="molecule type" value="Genomic_DNA"/>
</dbReference>